<name>A0A222GEK0_9GAMM</name>
<dbReference type="SUPFAM" id="SSF49344">
    <property type="entry name" value="CBD9-like"/>
    <property type="match status" value="1"/>
</dbReference>
<dbReference type="EMBL" id="CP020465">
    <property type="protein sequence ID" value="ASP49794.1"/>
    <property type="molecule type" value="Genomic_DNA"/>
</dbReference>
<evidence type="ECO:0000313" key="4">
    <source>
        <dbReference type="Proteomes" id="UP000202259"/>
    </source>
</evidence>
<dbReference type="CDD" id="cd09618">
    <property type="entry name" value="CBM9_like_2"/>
    <property type="match status" value="1"/>
</dbReference>
<sequence length="767" mass="87721">MGVVNLKFIKRGISVLACALILGIQPSYAEKSTVKSTQLNIPHTDLELNVDGELNETLWLQALDISLNIVNSPWNNKPSPVSTKAKIIENGEFIYVSFIAQDPNPELIQGFLGDRDTRWRDDLVGFKLDTYNNRRLSYQFFVNPYGVQHDQIENEMTRTTDAAWDGIWESAGVVTTEGYQVEIAIPYHILNFDDNDDVKTWAIELIRLYPRDSHLRISHIALDRDDSCWLCQIPEITGFKEAKASKNLMLTPTLVASRNENREIFTPTTDWQSENDIDAGLDLRWGINANTLLNVTVNPDFSNVESDAGQLSVNKTFSLFYDEKRQFFVENSEYFSSDFDLVYTRNIADPEYGAKLTGTEGKHSYGAFMTNDTQTNIILPGNTNSRLISIDSASESGAIKYRYDVNEDLSVGVISTLRQTDDYHNFVSGIDSKYRLNDSNSLQAQILLADTKDAAEFSQSGQEENFNDHAFKIKYKHDSEYWQVFAEHQEIGAKFRADLGFMPRADYQKSNVLVNHFIYGEPDSTWQEIKIAGQWQILHNEKGELLERSVATNFSIDGPKLSFFDVMLVSADKVGLRRHELNFNLPIDNSIDGNTDRFQENQAVFYATAQPTAQFSTEFELTIGDKIDYENNRLGDYIAIFGNVKYNVNKHLEFEFSHTYSDLEAENANVFTENLTELRISYQFNVNSYLKFNVVYTDIDFNLDNNASAYTAKDNNLSTQLIYAYKINPQTVFYLGYSDNSYQDDRLKSISREQRTIYSKISYAWLP</sequence>
<proteinExistence type="predicted"/>
<organism evidence="3 4">
    <name type="scientific">Cognaticolwellia beringensis</name>
    <dbReference type="NCBI Taxonomy" id="1967665"/>
    <lineage>
        <taxon>Bacteria</taxon>
        <taxon>Pseudomonadati</taxon>
        <taxon>Pseudomonadota</taxon>
        <taxon>Gammaproteobacteria</taxon>
        <taxon>Alteromonadales</taxon>
        <taxon>Colwelliaceae</taxon>
        <taxon>Cognaticolwellia</taxon>
    </lineage>
</organism>
<keyword evidence="4" id="KW-1185">Reference proteome</keyword>
<dbReference type="InterPro" id="IPR010502">
    <property type="entry name" value="Carb-bd_dom_fam9"/>
</dbReference>
<dbReference type="AlphaFoldDB" id="A0A222GEK0"/>
<dbReference type="Proteomes" id="UP000202259">
    <property type="component" value="Chromosome"/>
</dbReference>
<dbReference type="Gene3D" id="2.60.40.1190">
    <property type="match status" value="1"/>
</dbReference>
<dbReference type="KEGG" id="cber:B5D82_19690"/>
<dbReference type="Pfam" id="PF06452">
    <property type="entry name" value="CBM9_1"/>
    <property type="match status" value="1"/>
</dbReference>
<dbReference type="InterPro" id="IPR045670">
    <property type="entry name" value="DUF5916"/>
</dbReference>
<evidence type="ECO:0000259" key="1">
    <source>
        <dbReference type="Pfam" id="PF06452"/>
    </source>
</evidence>
<dbReference type="GO" id="GO:0016052">
    <property type="term" value="P:carbohydrate catabolic process"/>
    <property type="evidence" value="ECO:0007669"/>
    <property type="project" value="InterPro"/>
</dbReference>
<dbReference type="GO" id="GO:0004553">
    <property type="term" value="F:hydrolase activity, hydrolyzing O-glycosyl compounds"/>
    <property type="evidence" value="ECO:0007669"/>
    <property type="project" value="InterPro"/>
</dbReference>
<protein>
    <submittedName>
        <fullName evidence="3">Uncharacterized protein</fullName>
    </submittedName>
</protein>
<accession>A0A222GEK0</accession>
<dbReference type="Pfam" id="PF19313">
    <property type="entry name" value="DUF5916"/>
    <property type="match status" value="1"/>
</dbReference>
<reference evidence="3 4" key="1">
    <citation type="submission" date="2017-08" db="EMBL/GenBank/DDBJ databases">
        <title>Complete genome of Colwellia sp. NB097-1, a psychrophile bacterium ioslated from Bering Sea.</title>
        <authorList>
            <person name="Chen X."/>
        </authorList>
    </citation>
    <scope>NUCLEOTIDE SEQUENCE [LARGE SCALE GENOMIC DNA]</scope>
    <source>
        <strain evidence="3 4">NB097-1</strain>
    </source>
</reference>
<feature type="domain" description="DUF5916" evidence="2">
    <location>
        <begin position="270"/>
        <end position="349"/>
    </location>
</feature>
<dbReference type="GO" id="GO:0030246">
    <property type="term" value="F:carbohydrate binding"/>
    <property type="evidence" value="ECO:0007669"/>
    <property type="project" value="InterPro"/>
</dbReference>
<evidence type="ECO:0000313" key="3">
    <source>
        <dbReference type="EMBL" id="ASP49794.1"/>
    </source>
</evidence>
<feature type="domain" description="Carbohydrate-binding" evidence="1">
    <location>
        <begin position="50"/>
        <end position="190"/>
    </location>
</feature>
<gene>
    <name evidence="3" type="ORF">B5D82_19690</name>
</gene>
<evidence type="ECO:0000259" key="2">
    <source>
        <dbReference type="Pfam" id="PF19313"/>
    </source>
</evidence>